<evidence type="ECO:0000256" key="1">
    <source>
        <dbReference type="ARBA" id="ARBA00007479"/>
    </source>
</evidence>
<dbReference type="EMBL" id="KB202953">
    <property type="protein sequence ID" value="ESO87239.1"/>
    <property type="molecule type" value="Genomic_DNA"/>
</dbReference>
<organism evidence="10 11">
    <name type="scientific">Lottia gigantea</name>
    <name type="common">Giant owl limpet</name>
    <dbReference type="NCBI Taxonomy" id="225164"/>
    <lineage>
        <taxon>Eukaryota</taxon>
        <taxon>Metazoa</taxon>
        <taxon>Spiralia</taxon>
        <taxon>Lophotrochozoa</taxon>
        <taxon>Mollusca</taxon>
        <taxon>Gastropoda</taxon>
        <taxon>Patellogastropoda</taxon>
        <taxon>Lottioidea</taxon>
        <taxon>Lottiidae</taxon>
        <taxon>Lottia</taxon>
    </lineage>
</organism>
<dbReference type="OrthoDB" id="67388at2759"/>
<evidence type="ECO:0000256" key="6">
    <source>
        <dbReference type="ARBA" id="ARBA00023065"/>
    </source>
</evidence>
<dbReference type="InterPro" id="IPR013837">
    <property type="entry name" value="ATP_synth_F0_suB"/>
</dbReference>
<proteinExistence type="inferred from homology"/>
<reference evidence="10 11" key="1">
    <citation type="journal article" date="2013" name="Nature">
        <title>Insights into bilaterian evolution from three spiralian genomes.</title>
        <authorList>
            <person name="Simakov O."/>
            <person name="Marletaz F."/>
            <person name="Cho S.J."/>
            <person name="Edsinger-Gonzales E."/>
            <person name="Havlak P."/>
            <person name="Hellsten U."/>
            <person name="Kuo D.H."/>
            <person name="Larsson T."/>
            <person name="Lv J."/>
            <person name="Arendt D."/>
            <person name="Savage R."/>
            <person name="Osoegawa K."/>
            <person name="de Jong P."/>
            <person name="Grimwood J."/>
            <person name="Chapman J.A."/>
            <person name="Shapiro H."/>
            <person name="Aerts A."/>
            <person name="Otillar R.P."/>
            <person name="Terry A.Y."/>
            <person name="Boore J.L."/>
            <person name="Grigoriev I.V."/>
            <person name="Lindberg D.R."/>
            <person name="Seaver E.C."/>
            <person name="Weisblat D.A."/>
            <person name="Putnam N.H."/>
            <person name="Rokhsar D.S."/>
        </authorList>
    </citation>
    <scope>NUCLEOTIDE SEQUENCE [LARGE SCALE GENOMIC DNA]</scope>
</reference>
<evidence type="ECO:0000313" key="11">
    <source>
        <dbReference type="Proteomes" id="UP000030746"/>
    </source>
</evidence>
<gene>
    <name evidence="10" type="ORF">LOTGIDRAFT_210633</name>
</gene>
<comment type="function">
    <text evidence="9">Subunit b, of the mitochondrial membrane ATP synthase complex (F(1)F(0) ATP synthase or Complex V) that produces ATP from ADP in the presence of a proton gradient across the membrane which is generated by electron transport complexes of the respiratory chain. ATP synthase complex consist of a soluble F(1) head domain - the catalytic core - and a membrane F(1) domain - the membrane proton channel. These two domains are linked by a central stalk rotating inside the F(1) region and a stationary peripheral stalk. During catalysis, ATP synthesis in the catalytic domain of F(1) is coupled via a rotary mechanism of the central stalk subunits to proton translocation. In vivo, can only synthesize ATP although its ATP hydrolase activity can be activated artificially in vitro. Part of the complex F(0) domain. Part of the complex F(0) domain and the peripheric stalk, which acts as a stator to hold the catalytic alpha(3)beta(3) subcomplex and subunit a/ATP6 static relative to the rotary elements.</text>
</comment>
<dbReference type="Proteomes" id="UP000030746">
    <property type="component" value="Unassembled WGS sequence"/>
</dbReference>
<evidence type="ECO:0000256" key="5">
    <source>
        <dbReference type="ARBA" id="ARBA00022792"/>
    </source>
</evidence>
<comment type="similarity">
    <text evidence="1 9">Belongs to the eukaryotic ATPase B chain family.</text>
</comment>
<dbReference type="AlphaFoldDB" id="V4BEF1"/>
<dbReference type="GO" id="GO:0005743">
    <property type="term" value="C:mitochondrial inner membrane"/>
    <property type="evidence" value="ECO:0007669"/>
    <property type="project" value="UniProtKB-SubCell"/>
</dbReference>
<dbReference type="GeneID" id="20246231"/>
<dbReference type="SUPFAM" id="SSF161060">
    <property type="entry name" value="ATP synthase B chain-like"/>
    <property type="match status" value="1"/>
</dbReference>
<dbReference type="HOGENOM" id="CLU_087186_0_0_1"/>
<accession>V4BEF1</accession>
<dbReference type="OMA" id="PEEWFTF"/>
<evidence type="ECO:0000313" key="10">
    <source>
        <dbReference type="EMBL" id="ESO87239.1"/>
    </source>
</evidence>
<dbReference type="PANTHER" id="PTHR12733:SF3">
    <property type="entry name" value="ATP SYNTHASE F(0) COMPLEX SUBUNIT B1, MITOCHONDRIAL"/>
    <property type="match status" value="1"/>
</dbReference>
<keyword evidence="5 9" id="KW-0999">Mitochondrion inner membrane</keyword>
<keyword evidence="4 9" id="KW-0375">Hydrogen ion transport</keyword>
<dbReference type="STRING" id="225164.V4BEF1"/>
<evidence type="ECO:0000256" key="3">
    <source>
        <dbReference type="ARBA" id="ARBA00022547"/>
    </source>
</evidence>
<evidence type="ECO:0000256" key="8">
    <source>
        <dbReference type="ARBA" id="ARBA00023136"/>
    </source>
</evidence>
<keyword evidence="8 9" id="KW-0472">Membrane</keyword>
<protein>
    <recommendedName>
        <fullName evidence="9">ATP synthase subunit b</fullName>
    </recommendedName>
</protein>
<comment type="subunit">
    <text evidence="9">F-type ATPases have 2 components, CF(1) - the catalytic core - and CF(0) - the membrane proton channel. CF(1) and CF(0) have multiple subunits.</text>
</comment>
<sequence length="277" mass="32049">MMSLVATKSGVIPKSLLKALTPRLLCASQVQVSQVQVAHKSDFVEMVDNWKKARDLFYGPERDMKNFPTIKQQADSPKLRHDFLPDAWFQYLYPKTGASGPYFLITGFLGFMCSKEYFVYDEAFQGALVSLALYVIFKSKYEKKVVERYNEYTKGLNEARFITPLQELKDHCNQDMKNAQKESWHAEGETYMFEAKKENVGLQLEAEYRQRLQNIHQAVKNRLDYQVDVVNTRKHFEQEHMVRWILDGVLKGITPQQEKESINACLQTLKGLAATAK</sequence>
<evidence type="ECO:0000256" key="4">
    <source>
        <dbReference type="ARBA" id="ARBA00022781"/>
    </source>
</evidence>
<keyword evidence="2 9" id="KW-0813">Transport</keyword>
<dbReference type="Gene3D" id="1.20.5.2210">
    <property type="match status" value="1"/>
</dbReference>
<dbReference type="RefSeq" id="XP_009062186.1">
    <property type="nucleotide sequence ID" value="XM_009063938.1"/>
</dbReference>
<evidence type="ECO:0000256" key="7">
    <source>
        <dbReference type="ARBA" id="ARBA00023128"/>
    </source>
</evidence>
<dbReference type="CTD" id="20246231"/>
<keyword evidence="6 9" id="KW-0406">Ion transport</keyword>
<keyword evidence="11" id="KW-1185">Reference proteome</keyword>
<dbReference type="InterPro" id="IPR008688">
    <property type="entry name" value="ATP_synth_Bsub_B/MI25"/>
</dbReference>
<keyword evidence="7 9" id="KW-0496">Mitochondrion</keyword>
<dbReference type="PANTHER" id="PTHR12733">
    <property type="entry name" value="MITOCHONDRIAL ATP SYNTHASE B CHAIN"/>
    <property type="match status" value="1"/>
</dbReference>
<dbReference type="Pfam" id="PF05405">
    <property type="entry name" value="Mt_ATP-synt_B"/>
    <property type="match status" value="1"/>
</dbReference>
<comment type="subcellular location">
    <subcellularLocation>
        <location evidence="9">Mitochondrion</location>
    </subcellularLocation>
    <subcellularLocation>
        <location evidence="9">Mitochondrion inner membrane</location>
    </subcellularLocation>
</comment>
<dbReference type="KEGG" id="lgi:LOTGIDRAFT_210633"/>
<keyword evidence="3 9" id="KW-0138">CF(0)</keyword>
<evidence type="ECO:0000256" key="9">
    <source>
        <dbReference type="RuleBase" id="RU368017"/>
    </source>
</evidence>
<dbReference type="GO" id="GO:0045259">
    <property type="term" value="C:proton-transporting ATP synthase complex"/>
    <property type="evidence" value="ECO:0007669"/>
    <property type="project" value="UniProtKB-KW"/>
</dbReference>
<name>V4BEF1_LOTGI</name>
<dbReference type="GO" id="GO:0046933">
    <property type="term" value="F:proton-transporting ATP synthase activity, rotational mechanism"/>
    <property type="evidence" value="ECO:0007669"/>
    <property type="project" value="TreeGrafter"/>
</dbReference>
<evidence type="ECO:0000256" key="2">
    <source>
        <dbReference type="ARBA" id="ARBA00022448"/>
    </source>
</evidence>